<keyword evidence="1" id="KW-1133">Transmembrane helix</keyword>
<evidence type="ECO:0000256" key="1">
    <source>
        <dbReference type="SAM" id="Phobius"/>
    </source>
</evidence>
<comment type="caution">
    <text evidence="3">The sequence shown here is derived from an EMBL/GenBank/DDBJ whole genome shotgun (WGS) entry which is preliminary data.</text>
</comment>
<feature type="transmembrane region" description="Helical" evidence="1">
    <location>
        <begin position="294"/>
        <end position="312"/>
    </location>
</feature>
<evidence type="ECO:0000313" key="4">
    <source>
        <dbReference type="Proteomes" id="UP001162640"/>
    </source>
</evidence>
<dbReference type="EMBL" id="BLQM01000078">
    <property type="protein sequence ID" value="GMH60421.1"/>
    <property type="molecule type" value="Genomic_DNA"/>
</dbReference>
<feature type="chain" id="PRO_5040931724" evidence="2">
    <location>
        <begin position="20"/>
        <end position="313"/>
    </location>
</feature>
<dbReference type="CDD" id="cd00063">
    <property type="entry name" value="FN3"/>
    <property type="match status" value="1"/>
</dbReference>
<evidence type="ECO:0000313" key="3">
    <source>
        <dbReference type="EMBL" id="GMH60421.1"/>
    </source>
</evidence>
<proteinExistence type="predicted"/>
<dbReference type="AlphaFoldDB" id="A0A9W6ZXV7"/>
<sequence>MFPLKFSLLTLLMMGLVRADHPVACDLDGFRCYQEPALDLGNMKVLAIEIKATTADITVFPCYGEFTCFMVHLDHDHEDSMHGQHIVEKYSFVGLTVGEYIYVLLDANMDSGVVAQIEVLQGESTSLKPTVISHTVERTLNEDDGTLALEWAEATGPSDSLGCASIEYKAYYHMMTSMHTGMVMGTYCGTTHTMDDHDDMHGGHRRLQHDHGDHSGDSGDIHTLVEVDASSSTTCTVPDLDYDHEYHIEVMAICVDSSGEPTYGTSYQPFMLEGDWYVEGQVNTLGGAGYGLKVGWTAVVASAIMVVVVGVVV</sequence>
<keyword evidence="2" id="KW-0732">Signal</keyword>
<organism evidence="3 4">
    <name type="scientific">Triparma laevis f. inornata</name>
    <dbReference type="NCBI Taxonomy" id="1714386"/>
    <lineage>
        <taxon>Eukaryota</taxon>
        <taxon>Sar</taxon>
        <taxon>Stramenopiles</taxon>
        <taxon>Ochrophyta</taxon>
        <taxon>Bolidophyceae</taxon>
        <taxon>Parmales</taxon>
        <taxon>Triparmaceae</taxon>
        <taxon>Triparma</taxon>
    </lineage>
</organism>
<reference evidence="4" key="1">
    <citation type="journal article" date="2023" name="Commun. Biol.">
        <title>Genome analysis of Parmales, the sister group of diatoms, reveals the evolutionary specialization of diatoms from phago-mixotrophs to photoautotrophs.</title>
        <authorList>
            <person name="Ban H."/>
            <person name="Sato S."/>
            <person name="Yoshikawa S."/>
            <person name="Yamada K."/>
            <person name="Nakamura Y."/>
            <person name="Ichinomiya M."/>
            <person name="Sato N."/>
            <person name="Blanc-Mathieu R."/>
            <person name="Endo H."/>
            <person name="Kuwata A."/>
            <person name="Ogata H."/>
        </authorList>
    </citation>
    <scope>NUCLEOTIDE SEQUENCE [LARGE SCALE GENOMIC DNA]</scope>
</reference>
<accession>A0A9W6ZXV7</accession>
<protein>
    <submittedName>
        <fullName evidence="3">Uncharacterized protein</fullName>
    </submittedName>
</protein>
<name>A0A9W6ZXV7_9STRA</name>
<dbReference type="Proteomes" id="UP001162640">
    <property type="component" value="Unassembled WGS sequence"/>
</dbReference>
<gene>
    <name evidence="3" type="ORF">TL16_g03046</name>
</gene>
<dbReference type="InterPro" id="IPR003961">
    <property type="entry name" value="FN3_dom"/>
</dbReference>
<feature type="signal peptide" evidence="2">
    <location>
        <begin position="1"/>
        <end position="19"/>
    </location>
</feature>
<evidence type="ECO:0000256" key="2">
    <source>
        <dbReference type="SAM" id="SignalP"/>
    </source>
</evidence>
<keyword evidence="1" id="KW-0472">Membrane</keyword>
<keyword evidence="1" id="KW-0812">Transmembrane</keyword>